<dbReference type="PANTHER" id="PTHR33831">
    <property type="entry name" value="GPI-ANCHORED PROTEIN"/>
    <property type="match status" value="1"/>
</dbReference>
<dbReference type="InterPro" id="IPR043891">
    <property type="entry name" value="SPARK"/>
</dbReference>
<proteinExistence type="predicted"/>
<protein>
    <recommendedName>
        <fullName evidence="6">SPARK domain-containing protein</fullName>
    </recommendedName>
</protein>
<evidence type="ECO:0000256" key="1">
    <source>
        <dbReference type="SAM" id="MobiDB-lite"/>
    </source>
</evidence>
<gene>
    <name evidence="4" type="ORF">V6N11_064579</name>
</gene>
<dbReference type="Proteomes" id="UP001396334">
    <property type="component" value="Unassembled WGS sequence"/>
</dbReference>
<evidence type="ECO:0000313" key="5">
    <source>
        <dbReference type="Proteomes" id="UP001396334"/>
    </source>
</evidence>
<evidence type="ECO:0000313" key="4">
    <source>
        <dbReference type="EMBL" id="KAK8974091.1"/>
    </source>
</evidence>
<dbReference type="Pfam" id="PF26584">
    <property type="entry name" value="At1g61900"/>
    <property type="match status" value="1"/>
</dbReference>
<feature type="compositionally biased region" description="Polar residues" evidence="1">
    <location>
        <begin position="498"/>
        <end position="511"/>
    </location>
</feature>
<reference evidence="4 5" key="1">
    <citation type="journal article" date="2024" name="G3 (Bethesda)">
        <title>Genome assembly of Hibiscus sabdariffa L. provides insights into metabolisms of medicinal natural products.</title>
        <authorList>
            <person name="Kim T."/>
        </authorList>
    </citation>
    <scope>NUCLEOTIDE SEQUENCE [LARGE SCALE GENOMIC DNA]</scope>
    <source>
        <strain evidence="4">TK-2024</strain>
        <tissue evidence="4">Old leaves</tissue>
    </source>
</reference>
<dbReference type="Pfam" id="PF19160">
    <property type="entry name" value="SPARK"/>
    <property type="match status" value="1"/>
</dbReference>
<name>A0ABR2ND50_9ROSI</name>
<dbReference type="PANTHER" id="PTHR33831:SF5">
    <property type="entry name" value="OS07G0102300 PROTEIN"/>
    <property type="match status" value="1"/>
</dbReference>
<evidence type="ECO:0000259" key="3">
    <source>
        <dbReference type="Pfam" id="PF26584"/>
    </source>
</evidence>
<dbReference type="EMBL" id="JBBPBN010000172">
    <property type="protein sequence ID" value="KAK8974091.1"/>
    <property type="molecule type" value="Genomic_DNA"/>
</dbReference>
<dbReference type="InterPro" id="IPR059003">
    <property type="entry name" value="At1g61900_C"/>
</dbReference>
<comment type="caution">
    <text evidence="4">The sequence shown here is derived from an EMBL/GenBank/DDBJ whole genome shotgun (WGS) entry which is preliminary data.</text>
</comment>
<keyword evidence="5" id="KW-1185">Reference proteome</keyword>
<feature type="region of interest" description="Disordered" evidence="1">
    <location>
        <begin position="491"/>
        <end position="515"/>
    </location>
</feature>
<evidence type="ECO:0000259" key="2">
    <source>
        <dbReference type="Pfam" id="PF19160"/>
    </source>
</evidence>
<sequence length="877" mass="94057">MYALDFGFHECLSTPTDHLKSYMLTERGAYAFLPEITPSASPQPFLPLLAPSPLTPFTNSTIPKLSGDCMLNFTAAENLMTMTAIDCFAAFAPLLANVICCPQLHATLVILLGQLSKETGVLALNRTLAKPCLSDMEQVLEGQGAGENLKQVCSIHPSNLTEASCPVKDVDEFESTMNSSVLLASCEKIDPVKECCDQVCQGAISDAATRLALKASDPLSMDGPHVLPEHSTRVNDCKTVVLRWLASKLDPYRAKEVLRGLTNCNVNKVCPLVFPNMKHVANSCGNGISNPTTCCDAMDSYVSHLQKQTLVTNLQALDCATSLGLKLQKYNITKNVYSLCHISLKDFSLQVGSQVSGCLLPSLPSDATFDKFSGISFICDLNDNIPAPWPNPSLLPASSCNKTVRIPALPAATNAQSGLYNEYIAIYLLIVSSLAMMMLLHGDAQPSADLLIDYSCMMSIGFGFFRMSCQNQGASLSSSADHPAKLKRGCPCKDESVQGGNTRATPESSNVKRNKRSAWIGEPASADLLGQMVSGVVEGSFDAGYLLNVKVRDTNVHLRGVVFLPGLLAPVTGANDVAPQAKMYKRNDIPIPFVNIQGHLHVASPPPGKSEKPIEKKNGTSNLSDEGVHAALQPGASVARNLPINESVLSLGQRVMQEQIFDSGLHNEKAVGQHPSLQRFEGLNVNVEAPKASEPVSAKIATSLSATGTINLKSQTEHQALSSDLKPQESVDDVKSLDVDNNKTPEISEPEPQSMACYTGINMFDKQASPRQDINISRDTHFELVLKTMNGANQFHNDGLSATDDVTTTATAPFSASLTSLPVMIFGAETIPLEPESAAEESVLPTMVVPEVNSSLVTDNTYSVQSNAKDVIPPPHS</sequence>
<evidence type="ECO:0008006" key="6">
    <source>
        <dbReference type="Google" id="ProtNLM"/>
    </source>
</evidence>
<feature type="domain" description="At1g61900-like C-terminal" evidence="3">
    <location>
        <begin position="268"/>
        <end position="341"/>
    </location>
</feature>
<dbReference type="InterPro" id="IPR040336">
    <property type="entry name" value="At1g61900-like"/>
</dbReference>
<accession>A0ABR2ND50</accession>
<organism evidence="4 5">
    <name type="scientific">Hibiscus sabdariffa</name>
    <name type="common">roselle</name>
    <dbReference type="NCBI Taxonomy" id="183260"/>
    <lineage>
        <taxon>Eukaryota</taxon>
        <taxon>Viridiplantae</taxon>
        <taxon>Streptophyta</taxon>
        <taxon>Embryophyta</taxon>
        <taxon>Tracheophyta</taxon>
        <taxon>Spermatophyta</taxon>
        <taxon>Magnoliopsida</taxon>
        <taxon>eudicotyledons</taxon>
        <taxon>Gunneridae</taxon>
        <taxon>Pentapetalae</taxon>
        <taxon>rosids</taxon>
        <taxon>malvids</taxon>
        <taxon>Malvales</taxon>
        <taxon>Malvaceae</taxon>
        <taxon>Malvoideae</taxon>
        <taxon>Hibiscus</taxon>
    </lineage>
</organism>
<feature type="domain" description="SPARK" evidence="2">
    <location>
        <begin position="66"/>
        <end position="213"/>
    </location>
</feature>